<dbReference type="NCBIfam" id="TIGR00801">
    <property type="entry name" value="ncs2"/>
    <property type="match status" value="1"/>
</dbReference>
<keyword evidence="4" id="KW-1003">Cell membrane</keyword>
<keyword evidence="5 8" id="KW-0812">Transmembrane</keyword>
<gene>
    <name evidence="9" type="ORF">HGA13_18535</name>
</gene>
<comment type="similarity">
    <text evidence="2">Belongs to the nucleobase:cation symporter-2 (NCS2) (TC 2.A.40) family.</text>
</comment>
<dbReference type="InterPro" id="IPR006042">
    <property type="entry name" value="Xan_ur_permease"/>
</dbReference>
<keyword evidence="3" id="KW-0813">Transport</keyword>
<feature type="transmembrane region" description="Helical" evidence="8">
    <location>
        <begin position="32"/>
        <end position="51"/>
    </location>
</feature>
<name>A0A846XK76_9NOCA</name>
<evidence type="ECO:0000256" key="5">
    <source>
        <dbReference type="ARBA" id="ARBA00022692"/>
    </source>
</evidence>
<dbReference type="Pfam" id="PF00860">
    <property type="entry name" value="Xan_ur_permease"/>
    <property type="match status" value="1"/>
</dbReference>
<evidence type="ECO:0000256" key="4">
    <source>
        <dbReference type="ARBA" id="ARBA00022475"/>
    </source>
</evidence>
<dbReference type="Proteomes" id="UP000565715">
    <property type="component" value="Unassembled WGS sequence"/>
</dbReference>
<dbReference type="NCBIfam" id="TIGR03173">
    <property type="entry name" value="pbuX"/>
    <property type="match status" value="1"/>
</dbReference>
<evidence type="ECO:0000256" key="7">
    <source>
        <dbReference type="ARBA" id="ARBA00023136"/>
    </source>
</evidence>
<dbReference type="GO" id="GO:0042907">
    <property type="term" value="F:xanthine transmembrane transporter activity"/>
    <property type="evidence" value="ECO:0007669"/>
    <property type="project" value="TreeGrafter"/>
</dbReference>
<feature type="transmembrane region" description="Helical" evidence="8">
    <location>
        <begin position="111"/>
        <end position="132"/>
    </location>
</feature>
<feature type="transmembrane region" description="Helical" evidence="8">
    <location>
        <begin position="57"/>
        <end position="80"/>
    </location>
</feature>
<feature type="transmembrane region" description="Helical" evidence="8">
    <location>
        <begin position="199"/>
        <end position="227"/>
    </location>
</feature>
<protein>
    <submittedName>
        <fullName evidence="9">Purine permease</fullName>
    </submittedName>
</protein>
<feature type="transmembrane region" description="Helical" evidence="8">
    <location>
        <begin position="169"/>
        <end position="187"/>
    </location>
</feature>
<accession>A0A846XK76</accession>
<keyword evidence="10" id="KW-1185">Reference proteome</keyword>
<feature type="transmembrane region" description="Helical" evidence="8">
    <location>
        <begin position="87"/>
        <end position="105"/>
    </location>
</feature>
<dbReference type="GO" id="GO:0005886">
    <property type="term" value="C:plasma membrane"/>
    <property type="evidence" value="ECO:0007669"/>
    <property type="project" value="UniProtKB-SubCell"/>
</dbReference>
<dbReference type="InterPro" id="IPR017588">
    <property type="entry name" value="UacT-like"/>
</dbReference>
<evidence type="ECO:0000256" key="2">
    <source>
        <dbReference type="ARBA" id="ARBA00008821"/>
    </source>
</evidence>
<feature type="transmembrane region" description="Helical" evidence="8">
    <location>
        <begin position="406"/>
        <end position="429"/>
    </location>
</feature>
<keyword evidence="7 8" id="KW-0472">Membrane</keyword>
<comment type="subcellular location">
    <subcellularLocation>
        <location evidence="1">Cell membrane</location>
        <topology evidence="1">Multi-pass membrane protein</topology>
    </subcellularLocation>
</comment>
<evidence type="ECO:0000256" key="3">
    <source>
        <dbReference type="ARBA" id="ARBA00022448"/>
    </source>
</evidence>
<evidence type="ECO:0000256" key="6">
    <source>
        <dbReference type="ARBA" id="ARBA00022989"/>
    </source>
</evidence>
<evidence type="ECO:0000313" key="10">
    <source>
        <dbReference type="Proteomes" id="UP000565715"/>
    </source>
</evidence>
<organism evidence="9 10">
    <name type="scientific">Nocardia speluncae</name>
    <dbReference type="NCBI Taxonomy" id="419477"/>
    <lineage>
        <taxon>Bacteria</taxon>
        <taxon>Bacillati</taxon>
        <taxon>Actinomycetota</taxon>
        <taxon>Actinomycetes</taxon>
        <taxon>Mycobacteriales</taxon>
        <taxon>Nocardiaceae</taxon>
        <taxon>Nocardia</taxon>
    </lineage>
</organism>
<dbReference type="RefSeq" id="WP_084471210.1">
    <property type="nucleotide sequence ID" value="NZ_JAAXOO010000004.1"/>
</dbReference>
<dbReference type="InterPro" id="IPR006043">
    <property type="entry name" value="NCS2"/>
</dbReference>
<dbReference type="PANTHER" id="PTHR42810:SF4">
    <property type="entry name" value="URIC ACID TRANSPORTER UACT"/>
    <property type="match status" value="1"/>
</dbReference>
<evidence type="ECO:0000313" key="9">
    <source>
        <dbReference type="EMBL" id="NKY35050.1"/>
    </source>
</evidence>
<feature type="transmembrane region" description="Helical" evidence="8">
    <location>
        <begin position="316"/>
        <end position="335"/>
    </location>
</feature>
<dbReference type="AlphaFoldDB" id="A0A846XK76"/>
<proteinExistence type="inferred from homology"/>
<evidence type="ECO:0000256" key="8">
    <source>
        <dbReference type="SAM" id="Phobius"/>
    </source>
</evidence>
<dbReference type="NCBIfam" id="NF037981">
    <property type="entry name" value="NCS2_1"/>
    <property type="match status" value="1"/>
</dbReference>
<evidence type="ECO:0000256" key="1">
    <source>
        <dbReference type="ARBA" id="ARBA00004651"/>
    </source>
</evidence>
<comment type="caution">
    <text evidence="9">The sequence shown here is derived from an EMBL/GenBank/DDBJ whole genome shotgun (WGS) entry which is preliminary data.</text>
</comment>
<keyword evidence="6 8" id="KW-1133">Transmembrane helix</keyword>
<dbReference type="EMBL" id="JAAXOO010000004">
    <property type="protein sequence ID" value="NKY35050.1"/>
    <property type="molecule type" value="Genomic_DNA"/>
</dbReference>
<feature type="transmembrane region" description="Helical" evidence="8">
    <location>
        <begin position="347"/>
        <end position="368"/>
    </location>
</feature>
<feature type="transmembrane region" description="Helical" evidence="8">
    <location>
        <begin position="380"/>
        <end position="400"/>
    </location>
</feature>
<reference evidence="9 10" key="1">
    <citation type="submission" date="2020-04" db="EMBL/GenBank/DDBJ databases">
        <title>MicrobeNet Type strains.</title>
        <authorList>
            <person name="Nicholson A.C."/>
        </authorList>
    </citation>
    <scope>NUCLEOTIDE SEQUENCE [LARGE SCALE GENOMIC DNA]</scope>
    <source>
        <strain evidence="9 10">DSM 45078</strain>
    </source>
</reference>
<feature type="transmembrane region" description="Helical" evidence="8">
    <location>
        <begin position="233"/>
        <end position="256"/>
    </location>
</feature>
<dbReference type="PANTHER" id="PTHR42810">
    <property type="entry name" value="PURINE PERMEASE C1399.01C-RELATED"/>
    <property type="match status" value="1"/>
</dbReference>
<sequence>MSTDAAPTQSPPLNNPPPLPVWRTALFGVQHVLVMYTGCVAVPLVFGAALGLDSSTIATLVNADLLVAGVITLVQALGIGKLLGARMPVVAGASFTAVTPMILIGEEYGLSAVYGAMIAAGIFGMLVAVPFSKLVRFFPPMVRGAAVTMIGLSLIGKAVSMTFGDEPAGGAPLALAAGVVLTIIALMKYGRGLIAQSAVLIALVLGTLAAAALSLTDFGAVGSAAWFGLPNPFLFGTPTFPIAGIISMCLVMLVIFTESTAYLMATADNLGRPLDRKQLARGLSADGASAVLAGFLTSFPDTIFAQNVSLVRMTGVASRGAVAVAGGLLVALGLVPKMGEVVANLPGPVIGSVSLVMFATVAGVGIATLARVDYSRNDNLLVVSLAMGIGMIPVVAPEVYEGLPSAVRIIAGGAITSTVIVAFVLNLLFNHLLTTRTPKESAA</sequence>